<evidence type="ECO:0000313" key="3">
    <source>
        <dbReference type="Proteomes" id="UP000238164"/>
    </source>
</evidence>
<sequence>MGDPGVRPEDGVERYADWLQVGRSRRSHGGRSEPNQPLTEPSSS</sequence>
<evidence type="ECO:0000313" key="2">
    <source>
        <dbReference type="EMBL" id="SPD86594.1"/>
    </source>
</evidence>
<dbReference type="Proteomes" id="UP000238164">
    <property type="component" value="Chromosome 1"/>
</dbReference>
<proteinExistence type="predicted"/>
<reference evidence="2 3" key="1">
    <citation type="submission" date="2018-02" db="EMBL/GenBank/DDBJ databases">
        <authorList>
            <person name="Cohen D.B."/>
            <person name="Kent A.D."/>
        </authorList>
    </citation>
    <scope>NUCLEOTIDE SEQUENCE [LARGE SCALE GENOMIC DNA]</scope>
    <source>
        <strain evidence="2">1</strain>
    </source>
</reference>
<gene>
    <name evidence="2" type="ORF">MPLG2_1558</name>
</gene>
<feature type="region of interest" description="Disordered" evidence="1">
    <location>
        <begin position="1"/>
        <end position="44"/>
    </location>
</feature>
<dbReference type="AlphaFoldDB" id="A0A2N9JGQ4"/>
<protein>
    <submittedName>
        <fullName evidence="2">Uncharacterized protein</fullName>
    </submittedName>
</protein>
<name>A0A2N9JGQ4_9ACTN</name>
<evidence type="ECO:0000256" key="1">
    <source>
        <dbReference type="SAM" id="MobiDB-lite"/>
    </source>
</evidence>
<dbReference type="KEGG" id="mgg:MPLG2_1558"/>
<dbReference type="EMBL" id="LT985188">
    <property type="protein sequence ID" value="SPD86594.1"/>
    <property type="molecule type" value="Genomic_DNA"/>
</dbReference>
<accession>A0A2N9JGQ4</accession>
<feature type="compositionally biased region" description="Basic and acidic residues" evidence="1">
    <location>
        <begin position="1"/>
        <end position="16"/>
    </location>
</feature>
<keyword evidence="3" id="KW-1185">Reference proteome</keyword>
<organism evidence="2 3">
    <name type="scientific">Micropruina glycogenica</name>
    <dbReference type="NCBI Taxonomy" id="75385"/>
    <lineage>
        <taxon>Bacteria</taxon>
        <taxon>Bacillati</taxon>
        <taxon>Actinomycetota</taxon>
        <taxon>Actinomycetes</taxon>
        <taxon>Propionibacteriales</taxon>
        <taxon>Nocardioidaceae</taxon>
        <taxon>Micropruina</taxon>
    </lineage>
</organism>
<feature type="compositionally biased region" description="Polar residues" evidence="1">
    <location>
        <begin position="33"/>
        <end position="44"/>
    </location>
</feature>